<keyword evidence="4 7" id="KW-0812">Transmembrane</keyword>
<dbReference type="GO" id="GO:0055085">
    <property type="term" value="P:transmembrane transport"/>
    <property type="evidence" value="ECO:0007669"/>
    <property type="project" value="InterPro"/>
</dbReference>
<evidence type="ECO:0000256" key="6">
    <source>
        <dbReference type="ARBA" id="ARBA00023136"/>
    </source>
</evidence>
<keyword evidence="6 7" id="KW-0472">Membrane</keyword>
<keyword evidence="3" id="KW-1003">Cell membrane</keyword>
<organism evidence="9">
    <name type="scientific">uncultured bacterium A1Q1_fos_2059</name>
    <dbReference type="NCBI Taxonomy" id="1256559"/>
    <lineage>
        <taxon>Bacteria</taxon>
        <taxon>environmental samples</taxon>
    </lineage>
</organism>
<keyword evidence="5 7" id="KW-1133">Transmembrane helix</keyword>
<dbReference type="InterPro" id="IPR050366">
    <property type="entry name" value="BP-dependent_transpt_permease"/>
</dbReference>
<evidence type="ECO:0000256" key="5">
    <source>
        <dbReference type="ARBA" id="ARBA00022989"/>
    </source>
</evidence>
<dbReference type="AlphaFoldDB" id="L7VTN0"/>
<dbReference type="PROSITE" id="PS50928">
    <property type="entry name" value="ABC_TM1"/>
    <property type="match status" value="1"/>
</dbReference>
<feature type="domain" description="ABC transmembrane type-1" evidence="8">
    <location>
        <begin position="1"/>
        <end position="156"/>
    </location>
</feature>
<dbReference type="SUPFAM" id="SSF161098">
    <property type="entry name" value="MetI-like"/>
    <property type="match status" value="1"/>
</dbReference>
<feature type="transmembrane region" description="Helical" evidence="7">
    <location>
        <begin position="134"/>
        <end position="155"/>
    </location>
</feature>
<dbReference type="EMBL" id="JX649904">
    <property type="protein sequence ID" value="AGC72502.1"/>
    <property type="molecule type" value="Genomic_DNA"/>
</dbReference>
<evidence type="ECO:0000256" key="1">
    <source>
        <dbReference type="ARBA" id="ARBA00004651"/>
    </source>
</evidence>
<reference evidence="9" key="1">
    <citation type="submission" date="2012-09" db="EMBL/GenBank/DDBJ databases">
        <title>Metagenomic Characterization of a Microbial Community in Wastewater Detects High Levels of Antibiotic Resistance.</title>
        <authorList>
            <person name="Abrams M."/>
            <person name="Caldwell A."/>
            <person name="Vandaei E."/>
            <person name="Lee W."/>
            <person name="Perrott J."/>
            <person name="Khan S.Y."/>
            <person name="Ta J."/>
            <person name="Romero D."/>
            <person name="Nguyen V."/>
            <person name="Pourmand N."/>
            <person name="Ouverney C.C."/>
        </authorList>
    </citation>
    <scope>NUCLEOTIDE SEQUENCE</scope>
</reference>
<dbReference type="InterPro" id="IPR035906">
    <property type="entry name" value="MetI-like_sf"/>
</dbReference>
<name>L7VTN0_9BACT</name>
<comment type="subcellular location">
    <subcellularLocation>
        <location evidence="1 7">Cell membrane</location>
        <topology evidence="1 7">Multi-pass membrane protein</topology>
    </subcellularLocation>
</comment>
<dbReference type="PANTHER" id="PTHR43386">
    <property type="entry name" value="OLIGOPEPTIDE TRANSPORT SYSTEM PERMEASE PROTEIN APPC"/>
    <property type="match status" value="1"/>
</dbReference>
<feature type="transmembrane region" description="Helical" evidence="7">
    <location>
        <begin position="16"/>
        <end position="42"/>
    </location>
</feature>
<proteinExistence type="inferred from homology"/>
<evidence type="ECO:0000256" key="7">
    <source>
        <dbReference type="RuleBase" id="RU363032"/>
    </source>
</evidence>
<dbReference type="Pfam" id="PF00528">
    <property type="entry name" value="BPD_transp_1"/>
    <property type="match status" value="1"/>
</dbReference>
<sequence>MVINRVTDMMLGLPELILTLAIVGMLGPSQFNLIVAMSVTGWAGLAKLARAYTLKSRTRADVLAARMAGVSGIRIAVSHVLPGAVSLVLVAATLRLGSTVLALAGLSFLGLGAQPPIAEWGSMIADSRQSLASAPFLILGPTIGLTMTVLMATLLSDALRDVTDIQRQGVHA</sequence>
<dbReference type="InterPro" id="IPR000515">
    <property type="entry name" value="MetI-like"/>
</dbReference>
<dbReference type="PANTHER" id="PTHR43386:SF1">
    <property type="entry name" value="D,D-DIPEPTIDE TRANSPORT SYSTEM PERMEASE PROTEIN DDPC-RELATED"/>
    <property type="match status" value="1"/>
</dbReference>
<evidence type="ECO:0000256" key="4">
    <source>
        <dbReference type="ARBA" id="ARBA00022692"/>
    </source>
</evidence>
<feature type="transmembrane region" description="Helical" evidence="7">
    <location>
        <begin position="63"/>
        <end position="81"/>
    </location>
</feature>
<comment type="similarity">
    <text evidence="7">Belongs to the binding-protein-dependent transport system permease family.</text>
</comment>
<accession>L7VTN0</accession>
<feature type="transmembrane region" description="Helical" evidence="7">
    <location>
        <begin position="87"/>
        <end position="113"/>
    </location>
</feature>
<evidence type="ECO:0000256" key="3">
    <source>
        <dbReference type="ARBA" id="ARBA00022475"/>
    </source>
</evidence>
<evidence type="ECO:0000259" key="8">
    <source>
        <dbReference type="PROSITE" id="PS50928"/>
    </source>
</evidence>
<evidence type="ECO:0000313" key="9">
    <source>
        <dbReference type="EMBL" id="AGC72502.1"/>
    </source>
</evidence>
<dbReference type="GO" id="GO:0005886">
    <property type="term" value="C:plasma membrane"/>
    <property type="evidence" value="ECO:0007669"/>
    <property type="project" value="UniProtKB-SubCell"/>
</dbReference>
<protein>
    <submittedName>
        <fullName evidence="9">Nickel transporter subunit</fullName>
    </submittedName>
</protein>
<dbReference type="Gene3D" id="1.10.3720.10">
    <property type="entry name" value="MetI-like"/>
    <property type="match status" value="1"/>
</dbReference>
<keyword evidence="2 7" id="KW-0813">Transport</keyword>
<dbReference type="CDD" id="cd06261">
    <property type="entry name" value="TM_PBP2"/>
    <property type="match status" value="1"/>
</dbReference>
<evidence type="ECO:0000256" key="2">
    <source>
        <dbReference type="ARBA" id="ARBA00022448"/>
    </source>
</evidence>